<gene>
    <name evidence="1" type="ORF">MENT_LOCUS13150</name>
</gene>
<evidence type="ECO:0000313" key="2">
    <source>
        <dbReference type="Proteomes" id="UP000580250"/>
    </source>
</evidence>
<dbReference type="AlphaFoldDB" id="A0A6V7UHL6"/>
<protein>
    <submittedName>
        <fullName evidence="1">Uncharacterized protein</fullName>
    </submittedName>
</protein>
<evidence type="ECO:0000313" key="1">
    <source>
        <dbReference type="EMBL" id="CAD2158399.1"/>
    </source>
</evidence>
<organism evidence="1 2">
    <name type="scientific">Meloidogyne enterolobii</name>
    <name type="common">Root-knot nematode worm</name>
    <name type="synonym">Meloidogyne mayaguensis</name>
    <dbReference type="NCBI Taxonomy" id="390850"/>
    <lineage>
        <taxon>Eukaryota</taxon>
        <taxon>Metazoa</taxon>
        <taxon>Ecdysozoa</taxon>
        <taxon>Nematoda</taxon>
        <taxon>Chromadorea</taxon>
        <taxon>Rhabditida</taxon>
        <taxon>Tylenchina</taxon>
        <taxon>Tylenchomorpha</taxon>
        <taxon>Tylenchoidea</taxon>
        <taxon>Meloidogynidae</taxon>
        <taxon>Meloidogyninae</taxon>
        <taxon>Meloidogyne</taxon>
    </lineage>
</organism>
<accession>A0A6V7UHL6</accession>
<sequence>MEDVSLAGSDDDMWAAFFGLQFPLIFNKQFFSPNFLTTIFEM</sequence>
<reference evidence="1 2" key="1">
    <citation type="submission" date="2020-08" db="EMBL/GenBank/DDBJ databases">
        <authorList>
            <person name="Koutsovoulos G."/>
            <person name="Danchin GJ E."/>
        </authorList>
    </citation>
    <scope>NUCLEOTIDE SEQUENCE [LARGE SCALE GENOMIC DNA]</scope>
</reference>
<name>A0A6V7UHL6_MELEN</name>
<comment type="caution">
    <text evidence="1">The sequence shown here is derived from an EMBL/GenBank/DDBJ whole genome shotgun (WGS) entry which is preliminary data.</text>
</comment>
<proteinExistence type="predicted"/>
<dbReference type="Proteomes" id="UP000580250">
    <property type="component" value="Unassembled WGS sequence"/>
</dbReference>
<dbReference type="EMBL" id="CAJEWN010000070">
    <property type="protein sequence ID" value="CAD2158399.1"/>
    <property type="molecule type" value="Genomic_DNA"/>
</dbReference>